<gene>
    <name evidence="2" type="ORF">LshimejAT787_0103140</name>
</gene>
<dbReference type="InterPro" id="IPR029058">
    <property type="entry name" value="AB_hydrolase_fold"/>
</dbReference>
<dbReference type="Gene3D" id="3.40.50.1820">
    <property type="entry name" value="alpha/beta hydrolase"/>
    <property type="match status" value="1"/>
</dbReference>
<evidence type="ECO:0000256" key="1">
    <source>
        <dbReference type="SAM" id="MobiDB-lite"/>
    </source>
</evidence>
<sequence>MPYVDLHCADDYASIFYTTNTPHGNVGGFDPRKPSIIILHPLFLDSTWLHLQFGDPRLTSNYNLIAFDMRVAGKSVARLSAHHDSWVDAADLAFCHQALHLPPCHILALDGISVNCALRFAVLFPEMCLSLTLCNVPAPTELKWVVTAYDELMHNWCSAEDLEAYEHVAKEAVTFVVGPQCEADLQDDLIAYWEITMPPQKIAPVVETLCVLMHRQPVPPQALATITQPVLLIQGQMNETCPKINAEKLAAELTNAQGGAVIYSVKGGAGNLSIVPGHASIMNKVFATFLSRQPHQRSELVPPETDKIERMKTALAALAEIIGDSSIASRDPTSSLSFSCLPHDACRRQTEILNKYRDRKTGTFTPVGPDGRPVRRYSDRKAGHWFHGEKDGLSIAGNTFLPPEKKNYDRDRSEKPSSSQESAPDQRLRRGTVTASTVQKQVIKGSMAKVVSTAPAAGHLHRLVA</sequence>
<dbReference type="OrthoDB" id="19657at2759"/>
<dbReference type="EMBL" id="BRPK01000001">
    <property type="protein sequence ID" value="GLB33430.1"/>
    <property type="molecule type" value="Genomic_DNA"/>
</dbReference>
<dbReference type="SUPFAM" id="SSF53474">
    <property type="entry name" value="alpha/beta-Hydrolases"/>
    <property type="match status" value="1"/>
</dbReference>
<feature type="region of interest" description="Disordered" evidence="1">
    <location>
        <begin position="396"/>
        <end position="437"/>
    </location>
</feature>
<name>A0A9P3UJK0_LYOSH</name>
<feature type="compositionally biased region" description="Basic and acidic residues" evidence="1">
    <location>
        <begin position="403"/>
        <end position="415"/>
    </location>
</feature>
<evidence type="ECO:0000313" key="2">
    <source>
        <dbReference type="EMBL" id="GLB33430.1"/>
    </source>
</evidence>
<organism evidence="2 3">
    <name type="scientific">Lyophyllum shimeji</name>
    <name type="common">Hon-shimeji</name>
    <name type="synonym">Tricholoma shimeji</name>
    <dbReference type="NCBI Taxonomy" id="47721"/>
    <lineage>
        <taxon>Eukaryota</taxon>
        <taxon>Fungi</taxon>
        <taxon>Dikarya</taxon>
        <taxon>Basidiomycota</taxon>
        <taxon>Agaricomycotina</taxon>
        <taxon>Agaricomycetes</taxon>
        <taxon>Agaricomycetidae</taxon>
        <taxon>Agaricales</taxon>
        <taxon>Tricholomatineae</taxon>
        <taxon>Lyophyllaceae</taxon>
        <taxon>Lyophyllum</taxon>
    </lineage>
</organism>
<comment type="caution">
    <text evidence="2">The sequence shown here is derived from an EMBL/GenBank/DDBJ whole genome shotgun (WGS) entry which is preliminary data.</text>
</comment>
<evidence type="ECO:0000313" key="3">
    <source>
        <dbReference type="Proteomes" id="UP001063166"/>
    </source>
</evidence>
<keyword evidence="3" id="KW-1185">Reference proteome</keyword>
<protein>
    <submittedName>
        <fullName evidence="2">Alpha beta-hydrolase</fullName>
    </submittedName>
</protein>
<dbReference type="Proteomes" id="UP001063166">
    <property type="component" value="Unassembled WGS sequence"/>
</dbReference>
<accession>A0A9P3UJK0</accession>
<reference evidence="2" key="1">
    <citation type="submission" date="2022-07" db="EMBL/GenBank/DDBJ databases">
        <title>The genome of Lyophyllum shimeji provides insight into the initial evolution of ectomycorrhizal fungal genome.</title>
        <authorList>
            <person name="Kobayashi Y."/>
            <person name="Shibata T."/>
            <person name="Hirakawa H."/>
            <person name="Shigenobu S."/>
            <person name="Nishiyama T."/>
            <person name="Yamada A."/>
            <person name="Hasebe M."/>
            <person name="Kawaguchi M."/>
        </authorList>
    </citation>
    <scope>NUCLEOTIDE SEQUENCE</scope>
    <source>
        <strain evidence="2">AT787</strain>
    </source>
</reference>
<dbReference type="AlphaFoldDB" id="A0A9P3UJK0"/>
<proteinExistence type="predicted"/>